<gene>
    <name evidence="2" type="primary">X975_05185</name>
    <name evidence="2" type="ORF">CEXT_311411</name>
</gene>
<feature type="compositionally biased region" description="Low complexity" evidence="1">
    <location>
        <begin position="270"/>
        <end position="280"/>
    </location>
</feature>
<organism evidence="2 3">
    <name type="scientific">Caerostris extrusa</name>
    <name type="common">Bark spider</name>
    <name type="synonym">Caerostris bankana</name>
    <dbReference type="NCBI Taxonomy" id="172846"/>
    <lineage>
        <taxon>Eukaryota</taxon>
        <taxon>Metazoa</taxon>
        <taxon>Ecdysozoa</taxon>
        <taxon>Arthropoda</taxon>
        <taxon>Chelicerata</taxon>
        <taxon>Arachnida</taxon>
        <taxon>Araneae</taxon>
        <taxon>Araneomorphae</taxon>
        <taxon>Entelegynae</taxon>
        <taxon>Araneoidea</taxon>
        <taxon>Araneidae</taxon>
        <taxon>Caerostris</taxon>
    </lineage>
</organism>
<reference evidence="2 3" key="1">
    <citation type="submission" date="2021-06" db="EMBL/GenBank/DDBJ databases">
        <title>Caerostris extrusa draft genome.</title>
        <authorList>
            <person name="Kono N."/>
            <person name="Arakawa K."/>
        </authorList>
    </citation>
    <scope>NUCLEOTIDE SEQUENCE [LARGE SCALE GENOMIC DNA]</scope>
</reference>
<keyword evidence="3" id="KW-1185">Reference proteome</keyword>
<dbReference type="EMBL" id="BPLR01002867">
    <property type="protein sequence ID" value="GIX78762.1"/>
    <property type="molecule type" value="Genomic_DNA"/>
</dbReference>
<dbReference type="Proteomes" id="UP001054945">
    <property type="component" value="Unassembled WGS sequence"/>
</dbReference>
<comment type="caution">
    <text evidence="2">The sequence shown here is derived from an EMBL/GenBank/DDBJ whole genome shotgun (WGS) entry which is preliminary data.</text>
</comment>
<accession>A0AAV4N5B7</accession>
<evidence type="ECO:0000313" key="3">
    <source>
        <dbReference type="Proteomes" id="UP001054945"/>
    </source>
</evidence>
<sequence length="316" mass="35636">MHCRQERGVGGMRRLSLPAGFVHNHGLKMDHRDRLSRISESGGISVPLEDYWKEFNSFDEGGQGEEDEEDISKTPMLLPKGEAEEEWLREAGFENLVDSEMTEQDEAEFYEDIMATLTARQIAVVKKRLDTVQMSKKRRVPRSRQRADVRELFNHANASPPESLSTLHSEPLSMSINVDGSNLSTSAPVGERWTRKATLPHQKNHDESPSPQQPSKNTRALPPLPFLRTGHTGGFSLRDRTRGIDCESPTSVEVLRYETRKSTIQDKDTSSLGSFSSSNSTEPLSLETGFQEISSRMNSVSDLVESYYVYKLFVKV</sequence>
<feature type="region of interest" description="Disordered" evidence="1">
    <location>
        <begin position="199"/>
        <end position="243"/>
    </location>
</feature>
<feature type="compositionally biased region" description="Polar residues" evidence="1">
    <location>
        <begin position="209"/>
        <end position="218"/>
    </location>
</feature>
<name>A0AAV4N5B7_CAEEX</name>
<feature type="region of interest" description="Disordered" evidence="1">
    <location>
        <begin position="57"/>
        <end position="76"/>
    </location>
</feature>
<feature type="region of interest" description="Disordered" evidence="1">
    <location>
        <begin position="263"/>
        <end position="284"/>
    </location>
</feature>
<protein>
    <submittedName>
        <fullName evidence="2">Rho GTPase-activating protein 28</fullName>
    </submittedName>
</protein>
<dbReference type="AlphaFoldDB" id="A0AAV4N5B7"/>
<evidence type="ECO:0000256" key="1">
    <source>
        <dbReference type="SAM" id="MobiDB-lite"/>
    </source>
</evidence>
<evidence type="ECO:0000313" key="2">
    <source>
        <dbReference type="EMBL" id="GIX78762.1"/>
    </source>
</evidence>
<proteinExistence type="predicted"/>